<dbReference type="EMBL" id="HQ317393">
    <property type="protein sequence ID" value="AGN30231.1"/>
    <property type="molecule type" value="Genomic_DNA"/>
</dbReference>
<protein>
    <submittedName>
        <fullName evidence="1">Uncharacterized protein</fullName>
    </submittedName>
</protein>
<dbReference type="RefSeq" id="YP_008125380.1">
    <property type="nucleotide sequence ID" value="NC_021529.2"/>
</dbReference>
<accession>R9TEN6</accession>
<keyword evidence="2" id="KW-1185">Reference proteome</keyword>
<proteinExistence type="predicted"/>
<gene>
    <name evidence="1" type="ORF">VPFG_00232</name>
</gene>
<evidence type="ECO:0000313" key="1">
    <source>
        <dbReference type="EMBL" id="AGN30231.1"/>
    </source>
</evidence>
<reference evidence="1 2" key="1">
    <citation type="journal article" date="2014" name="Genome Biol. Evol.">
        <title>Composite Conserved Promoter-Terminator Motifs (PeSLs) that Mediate Modular Shuffling in the Diverse T4-Like Myoviruses.</title>
        <authorList>
            <person name="Comeau A.M."/>
            <person name="Arbiol C."/>
            <person name="Krisch H.M."/>
        </authorList>
    </citation>
    <scope>NUCLEOTIDE SEQUENCE [LARGE SCALE GENOMIC DNA]</scope>
</reference>
<name>R9TEN6_9CAUD</name>
<sequence>MTDLEIQEQVRSQAARILKENDFHHICMYTCNEIEYAIVEGNQFTAEEKPHVRYVVSDYIETQATSFLHALRNDSSILGFSIGRILPFGAFIHSIARVDVGIGNVDKSRFTAARAAWLKYLSTGEM</sequence>
<dbReference type="GeneID" id="15926685"/>
<dbReference type="Proteomes" id="UP000201461">
    <property type="component" value="Segment"/>
</dbReference>
<dbReference type="KEGG" id="vg:15926685"/>
<evidence type="ECO:0000313" key="2">
    <source>
        <dbReference type="Proteomes" id="UP000201461"/>
    </source>
</evidence>
<organism evidence="1 2">
    <name type="scientific">Vibrio phage nt-1</name>
    <dbReference type="NCBI Taxonomy" id="115992"/>
    <lineage>
        <taxon>Viruses</taxon>
        <taxon>Duplodnaviria</taxon>
        <taxon>Heunggongvirae</taxon>
        <taxon>Uroviricota</taxon>
        <taxon>Caudoviricetes</taxon>
        <taxon>Pantevenvirales</taxon>
        <taxon>Straboviridae</taxon>
        <taxon>Mylasvirus</taxon>
        <taxon>Mylasvirus persius</taxon>
    </lineage>
</organism>